<dbReference type="EMBL" id="QZWG01000003">
    <property type="protein sequence ID" value="RZC19412.1"/>
    <property type="molecule type" value="Genomic_DNA"/>
</dbReference>
<organism evidence="3 4">
    <name type="scientific">Glycine soja</name>
    <name type="common">Wild soybean</name>
    <dbReference type="NCBI Taxonomy" id="3848"/>
    <lineage>
        <taxon>Eukaryota</taxon>
        <taxon>Viridiplantae</taxon>
        <taxon>Streptophyta</taxon>
        <taxon>Embryophyta</taxon>
        <taxon>Tracheophyta</taxon>
        <taxon>Spermatophyta</taxon>
        <taxon>Magnoliopsida</taxon>
        <taxon>eudicotyledons</taxon>
        <taxon>Gunneridae</taxon>
        <taxon>Pentapetalae</taxon>
        <taxon>rosids</taxon>
        <taxon>fabids</taxon>
        <taxon>Fabales</taxon>
        <taxon>Fabaceae</taxon>
        <taxon>Papilionoideae</taxon>
        <taxon>50 kb inversion clade</taxon>
        <taxon>NPAAA clade</taxon>
        <taxon>indigoferoid/millettioid clade</taxon>
        <taxon>Phaseoleae</taxon>
        <taxon>Glycine</taxon>
        <taxon>Glycine subgen. Soja</taxon>
    </lineage>
</organism>
<dbReference type="InterPro" id="IPR007021">
    <property type="entry name" value="DUF659"/>
</dbReference>
<sequence>MLELVASHGKGFKQPSYHEIRVKYLKQQVENINDNLEEHRRNWKKIGCSIMTDALTDRRRTILNFLLNSPKGIVFLKYIDASEICKTSKAIFKMMDEVVAKVREEAIFKMIGEVVEEANYKAAGDLLMHRRKNLYWTACAVHCIDLMLEDFENKLPLHQETIASERMVGGIDKIAKIDAQIENSKSKSKSFGSLIAQRTLQTKTPAQWWSLMVHTKKRNHLQKTMNDVVFVMSNSRLNKKKDVRKSKNFKIDDVSSDDEWIVENEANSDLNALDEDILVELGEDANGGGISGASMDDLEVPPIVDDDEGGGDAINE</sequence>
<keyword evidence="4" id="KW-1185">Reference proteome</keyword>
<dbReference type="Proteomes" id="UP000289340">
    <property type="component" value="Chromosome 3"/>
</dbReference>
<reference evidence="3 4" key="1">
    <citation type="submission" date="2018-09" db="EMBL/GenBank/DDBJ databases">
        <title>A high-quality reference genome of wild soybean provides a powerful tool to mine soybean genomes.</title>
        <authorList>
            <person name="Xie M."/>
            <person name="Chung C.Y.L."/>
            <person name="Li M.-W."/>
            <person name="Wong F.-L."/>
            <person name="Chan T.-F."/>
            <person name="Lam H.-M."/>
        </authorList>
    </citation>
    <scope>NUCLEOTIDE SEQUENCE [LARGE SCALE GENOMIC DNA]</scope>
    <source>
        <strain evidence="4">cv. W05</strain>
        <tissue evidence="3">Hypocotyl of etiolated seedlings</tissue>
    </source>
</reference>
<comment type="caution">
    <text evidence="3">The sequence shown here is derived from an EMBL/GenBank/DDBJ whole genome shotgun (WGS) entry which is preliminary data.</text>
</comment>
<protein>
    <recommendedName>
        <fullName evidence="2">DUF659 domain-containing protein</fullName>
    </recommendedName>
</protein>
<evidence type="ECO:0000256" key="1">
    <source>
        <dbReference type="SAM" id="MobiDB-lite"/>
    </source>
</evidence>
<accession>A0A445L805</accession>
<feature type="domain" description="DUF659" evidence="2">
    <location>
        <begin position="15"/>
        <end position="167"/>
    </location>
</feature>
<feature type="compositionally biased region" description="Acidic residues" evidence="1">
    <location>
        <begin position="296"/>
        <end position="316"/>
    </location>
</feature>
<evidence type="ECO:0000313" key="3">
    <source>
        <dbReference type="EMBL" id="RZC19412.1"/>
    </source>
</evidence>
<name>A0A445L805_GLYSO</name>
<evidence type="ECO:0000313" key="4">
    <source>
        <dbReference type="Proteomes" id="UP000289340"/>
    </source>
</evidence>
<feature type="region of interest" description="Disordered" evidence="1">
    <location>
        <begin position="284"/>
        <end position="316"/>
    </location>
</feature>
<dbReference type="AlphaFoldDB" id="A0A445L805"/>
<dbReference type="PANTHER" id="PTHR32166:SF122">
    <property type="entry name" value="OS09G0499600 PROTEIN"/>
    <property type="match status" value="1"/>
</dbReference>
<dbReference type="PANTHER" id="PTHR32166">
    <property type="entry name" value="OSJNBA0013A04.12 PROTEIN"/>
    <property type="match status" value="1"/>
</dbReference>
<gene>
    <name evidence="3" type="ORF">D0Y65_006298</name>
</gene>
<proteinExistence type="predicted"/>
<evidence type="ECO:0000259" key="2">
    <source>
        <dbReference type="Pfam" id="PF04937"/>
    </source>
</evidence>
<dbReference type="Pfam" id="PF04937">
    <property type="entry name" value="DUF659"/>
    <property type="match status" value="1"/>
</dbReference>